<dbReference type="PANTHER" id="PTHR23074:SF83">
    <property type="entry name" value="VACUOLAR PROTEIN SORTING-ASSOCIATED PROTEIN 4A"/>
    <property type="match status" value="1"/>
</dbReference>
<keyword evidence="2" id="KW-0732">Signal</keyword>
<feature type="compositionally biased region" description="Low complexity" evidence="1">
    <location>
        <begin position="27"/>
        <end position="40"/>
    </location>
</feature>
<dbReference type="InterPro" id="IPR027417">
    <property type="entry name" value="P-loop_NTPase"/>
</dbReference>
<evidence type="ECO:0000256" key="1">
    <source>
        <dbReference type="SAM" id="MobiDB-lite"/>
    </source>
</evidence>
<evidence type="ECO:0000313" key="4">
    <source>
        <dbReference type="EMBL" id="KAJ1363297.1"/>
    </source>
</evidence>
<dbReference type="GO" id="GO:0016197">
    <property type="term" value="P:endosomal transport"/>
    <property type="evidence" value="ECO:0007669"/>
    <property type="project" value="TreeGrafter"/>
</dbReference>
<gene>
    <name evidence="4" type="primary">VPS-4_2</name>
    <name evidence="4" type="ORF">KIN20_023137</name>
</gene>
<dbReference type="Gene3D" id="3.40.50.300">
    <property type="entry name" value="P-loop containing nucleotide triphosphate hydrolases"/>
    <property type="match status" value="1"/>
</dbReference>
<dbReference type="GO" id="GO:0007033">
    <property type="term" value="P:vacuole organization"/>
    <property type="evidence" value="ECO:0007669"/>
    <property type="project" value="TreeGrafter"/>
</dbReference>
<feature type="chain" id="PRO_5042063601" evidence="2">
    <location>
        <begin position="22"/>
        <end position="321"/>
    </location>
</feature>
<dbReference type="Proteomes" id="UP001196413">
    <property type="component" value="Unassembled WGS sequence"/>
</dbReference>
<feature type="domain" description="AAA+ ATPase" evidence="3">
    <location>
        <begin position="118"/>
        <end position="254"/>
    </location>
</feature>
<feature type="signal peptide" evidence="2">
    <location>
        <begin position="1"/>
        <end position="21"/>
    </location>
</feature>
<keyword evidence="5" id="KW-1185">Reference proteome</keyword>
<evidence type="ECO:0000259" key="3">
    <source>
        <dbReference type="SMART" id="SM00382"/>
    </source>
</evidence>
<proteinExistence type="predicted"/>
<organism evidence="4 5">
    <name type="scientific">Parelaphostrongylus tenuis</name>
    <name type="common">Meningeal worm</name>
    <dbReference type="NCBI Taxonomy" id="148309"/>
    <lineage>
        <taxon>Eukaryota</taxon>
        <taxon>Metazoa</taxon>
        <taxon>Ecdysozoa</taxon>
        <taxon>Nematoda</taxon>
        <taxon>Chromadorea</taxon>
        <taxon>Rhabditida</taxon>
        <taxon>Rhabditina</taxon>
        <taxon>Rhabditomorpha</taxon>
        <taxon>Strongyloidea</taxon>
        <taxon>Metastrongylidae</taxon>
        <taxon>Parelaphostrongylus</taxon>
    </lineage>
</organism>
<comment type="caution">
    <text evidence="4">The sequence shown here is derived from an EMBL/GenBank/DDBJ whole genome shotgun (WGS) entry which is preliminary data.</text>
</comment>
<dbReference type="InterPro" id="IPR003959">
    <property type="entry name" value="ATPase_AAA_core"/>
</dbReference>
<sequence>MGSSVLGLVFAVNVFYAESIATHCHAPSSSSSKSRPCQSPLRRPERSMSTTSAAGDSQAAAVLFCQTKHNMSDIEYLAKNACGAVVRGALRRTRGQWFDLALTAHQAIHPSGVGNGKPCRGILLFGPRGTGKSYIAKSVATEANNSTFFLVSSSDLMSKCLGQSEKLIENLFAVARKYRSSIIFFDEIDSLCSTKSDSESESGRRVKTDLVVQMQGIGVDNDGIVVHGATSIPWTLDAAIRRHFDKRICIPLPKMDARKDMLRFNVGRHSNNLTDNNYKVCALFHVIINFTTKIKLWCTALFLLMEMQFYFLPHVYAYLHI</sequence>
<feature type="region of interest" description="Disordered" evidence="1">
    <location>
        <begin position="25"/>
        <end position="54"/>
    </location>
</feature>
<dbReference type="EMBL" id="JAHQIW010004663">
    <property type="protein sequence ID" value="KAJ1363297.1"/>
    <property type="molecule type" value="Genomic_DNA"/>
</dbReference>
<protein>
    <submittedName>
        <fullName evidence="4">Vacuolar protein sorting-associated protein 4A</fullName>
    </submittedName>
</protein>
<dbReference type="PANTHER" id="PTHR23074">
    <property type="entry name" value="AAA DOMAIN-CONTAINING"/>
    <property type="match status" value="1"/>
</dbReference>
<reference evidence="4" key="1">
    <citation type="submission" date="2021-06" db="EMBL/GenBank/DDBJ databases">
        <title>Parelaphostrongylus tenuis whole genome reference sequence.</title>
        <authorList>
            <person name="Garwood T.J."/>
            <person name="Larsen P.A."/>
            <person name="Fountain-Jones N.M."/>
            <person name="Garbe J.R."/>
            <person name="Macchietto M.G."/>
            <person name="Kania S.A."/>
            <person name="Gerhold R.W."/>
            <person name="Richards J.E."/>
            <person name="Wolf T.M."/>
        </authorList>
    </citation>
    <scope>NUCLEOTIDE SEQUENCE</scope>
    <source>
        <strain evidence="4">MNPRO001-30</strain>
        <tissue evidence="4">Meninges</tissue>
    </source>
</reference>
<dbReference type="SMART" id="SM00382">
    <property type="entry name" value="AAA"/>
    <property type="match status" value="1"/>
</dbReference>
<dbReference type="GO" id="GO:0016887">
    <property type="term" value="F:ATP hydrolysis activity"/>
    <property type="evidence" value="ECO:0007669"/>
    <property type="project" value="InterPro"/>
</dbReference>
<evidence type="ECO:0000256" key="2">
    <source>
        <dbReference type="SAM" id="SignalP"/>
    </source>
</evidence>
<dbReference type="InterPro" id="IPR003593">
    <property type="entry name" value="AAA+_ATPase"/>
</dbReference>
<dbReference type="GO" id="GO:0005524">
    <property type="term" value="F:ATP binding"/>
    <property type="evidence" value="ECO:0007669"/>
    <property type="project" value="InterPro"/>
</dbReference>
<dbReference type="Gene3D" id="1.10.8.60">
    <property type="match status" value="1"/>
</dbReference>
<evidence type="ECO:0000313" key="5">
    <source>
        <dbReference type="Proteomes" id="UP001196413"/>
    </source>
</evidence>
<accession>A0AAD5QVU7</accession>
<dbReference type="InterPro" id="IPR050304">
    <property type="entry name" value="MT-severing_AAA_ATPase"/>
</dbReference>
<dbReference type="Pfam" id="PF00004">
    <property type="entry name" value="AAA"/>
    <property type="match status" value="1"/>
</dbReference>
<dbReference type="SUPFAM" id="SSF52540">
    <property type="entry name" value="P-loop containing nucleoside triphosphate hydrolases"/>
    <property type="match status" value="1"/>
</dbReference>
<dbReference type="AlphaFoldDB" id="A0AAD5QVU7"/>
<name>A0AAD5QVU7_PARTN</name>